<keyword evidence="5 11" id="KW-1133">Transmembrane helix</keyword>
<dbReference type="AlphaFoldDB" id="A0A379E3I8"/>
<keyword evidence="7 11" id="KW-0472">Membrane</keyword>
<reference evidence="12 13" key="1">
    <citation type="submission" date="2018-06" db="EMBL/GenBank/DDBJ databases">
        <authorList>
            <consortium name="Pathogen Informatics"/>
            <person name="Doyle S."/>
        </authorList>
    </citation>
    <scope>NUCLEOTIDE SEQUENCE [LARGE SCALE GENOMIC DNA]</scope>
    <source>
        <strain evidence="12 13">NCTC13067</strain>
    </source>
</reference>
<dbReference type="RefSeq" id="WP_013671252.1">
    <property type="nucleotide sequence ID" value="NZ_CAJPSO010000006.1"/>
</dbReference>
<dbReference type="GO" id="GO:0062054">
    <property type="term" value="F:fluoride channel activity"/>
    <property type="evidence" value="ECO:0007669"/>
    <property type="project" value="UniProtKB-UniRule"/>
</dbReference>
<dbReference type="Proteomes" id="UP000255469">
    <property type="component" value="Unassembled WGS sequence"/>
</dbReference>
<keyword evidence="2 11" id="KW-1003">Cell membrane</keyword>
<comment type="function">
    <text evidence="11">Fluoride-specific ion channel. Important for reducing fluoride concentration in the cell, thus reducing its toxicity.</text>
</comment>
<evidence type="ECO:0000256" key="3">
    <source>
        <dbReference type="ARBA" id="ARBA00022519"/>
    </source>
</evidence>
<dbReference type="GO" id="GO:0046872">
    <property type="term" value="F:metal ion binding"/>
    <property type="evidence" value="ECO:0007669"/>
    <property type="project" value="UniProtKB-KW"/>
</dbReference>
<dbReference type="InterPro" id="IPR003691">
    <property type="entry name" value="FluC"/>
</dbReference>
<sequence length="127" mass="13366">MFKDILLVGIGSFVGGSLRMVVSKFVQLAVPGLFPWGTLAVNVVGCFLIGVFSSLSGDEGGMSPSVRLLFTTGFCGGFTTFSTFMNENVALIEDGNTFLPSALYVLASLALGFVAVLAGRQLVLVFR</sequence>
<comment type="activity regulation">
    <text evidence="11">Na(+) is not transported, but it plays an essential structural role and its presence is essential for fluoride channel function.</text>
</comment>
<evidence type="ECO:0000313" key="12">
    <source>
        <dbReference type="EMBL" id="SUB87278.1"/>
    </source>
</evidence>
<dbReference type="HAMAP" id="MF_00454">
    <property type="entry name" value="FluC"/>
    <property type="match status" value="1"/>
</dbReference>
<dbReference type="GO" id="GO:0005886">
    <property type="term" value="C:plasma membrane"/>
    <property type="evidence" value="ECO:0007669"/>
    <property type="project" value="UniProtKB-SubCell"/>
</dbReference>
<proteinExistence type="inferred from homology"/>
<evidence type="ECO:0000256" key="1">
    <source>
        <dbReference type="ARBA" id="ARBA00004651"/>
    </source>
</evidence>
<keyword evidence="6 11" id="KW-0406">Ion transport</keyword>
<keyword evidence="11" id="KW-0479">Metal-binding</keyword>
<dbReference type="PANTHER" id="PTHR28259">
    <property type="entry name" value="FLUORIDE EXPORT PROTEIN 1-RELATED"/>
    <property type="match status" value="1"/>
</dbReference>
<evidence type="ECO:0000256" key="4">
    <source>
        <dbReference type="ARBA" id="ARBA00022692"/>
    </source>
</evidence>
<evidence type="ECO:0000256" key="7">
    <source>
        <dbReference type="ARBA" id="ARBA00023136"/>
    </source>
</evidence>
<protein>
    <recommendedName>
        <fullName evidence="11">Fluoride-specific ion channel FluC</fullName>
    </recommendedName>
</protein>
<dbReference type="NCBIfam" id="TIGR00494">
    <property type="entry name" value="crcB"/>
    <property type="match status" value="1"/>
</dbReference>
<keyword evidence="8 11" id="KW-0407">Ion channel</keyword>
<evidence type="ECO:0000256" key="8">
    <source>
        <dbReference type="ARBA" id="ARBA00023303"/>
    </source>
</evidence>
<dbReference type="Pfam" id="PF02537">
    <property type="entry name" value="CRCB"/>
    <property type="match status" value="1"/>
</dbReference>
<keyword evidence="11" id="KW-0915">Sodium</keyword>
<evidence type="ECO:0000256" key="9">
    <source>
        <dbReference type="ARBA" id="ARBA00035120"/>
    </source>
</evidence>
<keyword evidence="3" id="KW-0997">Cell inner membrane</keyword>
<dbReference type="EMBL" id="UGTM01000001">
    <property type="protein sequence ID" value="SUB87278.1"/>
    <property type="molecule type" value="Genomic_DNA"/>
</dbReference>
<feature type="transmembrane region" description="Helical" evidence="11">
    <location>
        <begin position="97"/>
        <end position="118"/>
    </location>
</feature>
<feature type="transmembrane region" description="Helical" evidence="11">
    <location>
        <begin position="33"/>
        <end position="55"/>
    </location>
</feature>
<evidence type="ECO:0000256" key="2">
    <source>
        <dbReference type="ARBA" id="ARBA00022475"/>
    </source>
</evidence>
<dbReference type="PANTHER" id="PTHR28259:SF1">
    <property type="entry name" value="FLUORIDE EXPORT PROTEIN 1-RELATED"/>
    <property type="match status" value="1"/>
</dbReference>
<gene>
    <name evidence="11 12" type="primary">crcB</name>
    <name evidence="11" type="synonym">fluC</name>
    <name evidence="12" type="ORF">NCTC13067_00943</name>
</gene>
<keyword evidence="11" id="KW-0813">Transport</keyword>
<feature type="binding site" evidence="11">
    <location>
        <position position="79"/>
    </location>
    <ligand>
        <name>Na(+)</name>
        <dbReference type="ChEBI" id="CHEBI:29101"/>
        <note>structural</note>
    </ligand>
</feature>
<keyword evidence="4 11" id="KW-0812">Transmembrane</keyword>
<comment type="similarity">
    <text evidence="9 11">Belongs to the fluoride channel Fluc/FEX (TC 1.A.43) family.</text>
</comment>
<name>A0A379E3I8_9BACT</name>
<evidence type="ECO:0000313" key="13">
    <source>
        <dbReference type="Proteomes" id="UP000255469"/>
    </source>
</evidence>
<accession>A0A379E3I8</accession>
<evidence type="ECO:0000256" key="6">
    <source>
        <dbReference type="ARBA" id="ARBA00023065"/>
    </source>
</evidence>
<dbReference type="GeneID" id="66710800"/>
<comment type="catalytic activity">
    <reaction evidence="10">
        <text>fluoride(in) = fluoride(out)</text>
        <dbReference type="Rhea" id="RHEA:76159"/>
        <dbReference type="ChEBI" id="CHEBI:17051"/>
    </reaction>
    <physiologicalReaction direction="left-to-right" evidence="10">
        <dbReference type="Rhea" id="RHEA:76160"/>
    </physiologicalReaction>
</comment>
<evidence type="ECO:0000256" key="10">
    <source>
        <dbReference type="ARBA" id="ARBA00035585"/>
    </source>
</evidence>
<organism evidence="12 13">
    <name type="scientific">Prevotella denticola</name>
    <dbReference type="NCBI Taxonomy" id="28129"/>
    <lineage>
        <taxon>Bacteria</taxon>
        <taxon>Pseudomonadati</taxon>
        <taxon>Bacteroidota</taxon>
        <taxon>Bacteroidia</taxon>
        <taxon>Bacteroidales</taxon>
        <taxon>Prevotellaceae</taxon>
        <taxon>Prevotella</taxon>
    </lineage>
</organism>
<comment type="subcellular location">
    <subcellularLocation>
        <location evidence="1 11">Cell membrane</location>
        <topology evidence="1 11">Multi-pass membrane protein</topology>
    </subcellularLocation>
</comment>
<dbReference type="OMA" id="YKLFLMT"/>
<dbReference type="GO" id="GO:0140114">
    <property type="term" value="P:cellular detoxification of fluoride"/>
    <property type="evidence" value="ECO:0007669"/>
    <property type="project" value="UniProtKB-UniRule"/>
</dbReference>
<feature type="binding site" evidence="11">
    <location>
        <position position="76"/>
    </location>
    <ligand>
        <name>Na(+)</name>
        <dbReference type="ChEBI" id="CHEBI:29101"/>
        <note>structural</note>
    </ligand>
</feature>
<evidence type="ECO:0000256" key="11">
    <source>
        <dbReference type="HAMAP-Rule" id="MF_00454"/>
    </source>
</evidence>
<feature type="transmembrane region" description="Helical" evidence="11">
    <location>
        <begin position="67"/>
        <end position="85"/>
    </location>
</feature>
<evidence type="ECO:0000256" key="5">
    <source>
        <dbReference type="ARBA" id="ARBA00022989"/>
    </source>
</evidence>